<evidence type="ECO:0000256" key="1">
    <source>
        <dbReference type="ARBA" id="ARBA00009369"/>
    </source>
</evidence>
<proteinExistence type="inferred from homology"/>
<name>A0A7C4XTC8_9BACT</name>
<evidence type="ECO:0000256" key="5">
    <source>
        <dbReference type="SAM" id="Phobius"/>
    </source>
</evidence>
<dbReference type="InterPro" id="IPR042175">
    <property type="entry name" value="Cell/Rod_MreC_2"/>
</dbReference>
<dbReference type="Pfam" id="PF04085">
    <property type="entry name" value="MreC"/>
    <property type="match status" value="1"/>
</dbReference>
<keyword evidence="5" id="KW-0472">Membrane</keyword>
<dbReference type="PANTHER" id="PTHR34138">
    <property type="entry name" value="CELL SHAPE-DETERMINING PROTEIN MREC"/>
    <property type="match status" value="1"/>
</dbReference>
<organism evidence="7">
    <name type="scientific">Caldisericum exile</name>
    <dbReference type="NCBI Taxonomy" id="693075"/>
    <lineage>
        <taxon>Bacteria</taxon>
        <taxon>Pseudomonadati</taxon>
        <taxon>Caldisericota/Cryosericota group</taxon>
        <taxon>Caldisericota</taxon>
        <taxon>Caldisericia</taxon>
        <taxon>Caldisericales</taxon>
        <taxon>Caldisericaceae</taxon>
        <taxon>Caldisericum</taxon>
    </lineage>
</organism>
<keyword evidence="5" id="KW-1133">Transmembrane helix</keyword>
<comment type="similarity">
    <text evidence="1">Belongs to the MreC family.</text>
</comment>
<feature type="domain" description="Rod shape-determining protein MreC beta-barrel core" evidence="6">
    <location>
        <begin position="129"/>
        <end position="271"/>
    </location>
</feature>
<dbReference type="InterPro" id="IPR007221">
    <property type="entry name" value="MreC"/>
</dbReference>
<sequence>MQSRREQVAIYLVIFIVLLVFIAGIAGYGIKPGVVYEFLILRPIRSLTDLINNFYSDAVTFFVTFSESIRDNKQLMKENARLKNAIASYETQLEILTGYYYENEELKNLLGIKNRLTFKTVGASIIFYDRINNFIVVDAGKDKNLQVNMPVIYGISNGTPVLVGRICEVEEKTARVMLINNTDFHIGVRNAVTGGIDIGEGNGKDILVKRYALSTKDAINDVFVTVEESNVFPPNIGVGKVKDIKKVSSTQNLLILSPLVDFSTIDNVLIVISYEKR</sequence>
<dbReference type="PANTHER" id="PTHR34138:SF1">
    <property type="entry name" value="CELL SHAPE-DETERMINING PROTEIN MREC"/>
    <property type="match status" value="1"/>
</dbReference>
<dbReference type="AlphaFoldDB" id="A0A7C4XTC8"/>
<dbReference type="Gene3D" id="2.40.10.340">
    <property type="entry name" value="Rod shape-determining protein MreC, domain 1"/>
    <property type="match status" value="1"/>
</dbReference>
<keyword evidence="5" id="KW-0812">Transmembrane</keyword>
<evidence type="ECO:0000256" key="4">
    <source>
        <dbReference type="ARBA" id="ARBA00032089"/>
    </source>
</evidence>
<protein>
    <recommendedName>
        <fullName evidence="2">Cell shape-determining protein MreC</fullName>
    </recommendedName>
    <alternativeName>
        <fullName evidence="4">Cell shape protein MreC</fullName>
    </alternativeName>
</protein>
<evidence type="ECO:0000313" key="7">
    <source>
        <dbReference type="EMBL" id="HGW60097.1"/>
    </source>
</evidence>
<comment type="caution">
    <text evidence="7">The sequence shown here is derived from an EMBL/GenBank/DDBJ whole genome shotgun (WGS) entry which is preliminary data.</text>
</comment>
<gene>
    <name evidence="7" type="ORF">ENV82_01465</name>
</gene>
<dbReference type="EMBL" id="DTHV01000045">
    <property type="protein sequence ID" value="HGW60097.1"/>
    <property type="molecule type" value="Genomic_DNA"/>
</dbReference>
<accession>A0A7C4XTC8</accession>
<dbReference type="InterPro" id="IPR055342">
    <property type="entry name" value="MreC_beta-barrel_core"/>
</dbReference>
<keyword evidence="3" id="KW-0133">Cell shape</keyword>
<reference evidence="7" key="1">
    <citation type="journal article" date="2020" name="mSystems">
        <title>Genome- and Community-Level Interaction Insights into Carbon Utilization and Element Cycling Functions of Hydrothermarchaeota in Hydrothermal Sediment.</title>
        <authorList>
            <person name="Zhou Z."/>
            <person name="Liu Y."/>
            <person name="Xu W."/>
            <person name="Pan J."/>
            <person name="Luo Z.H."/>
            <person name="Li M."/>
        </authorList>
    </citation>
    <scope>NUCLEOTIDE SEQUENCE [LARGE SCALE GENOMIC DNA]</scope>
    <source>
        <strain evidence="7">SpSt-794</strain>
    </source>
</reference>
<evidence type="ECO:0000256" key="2">
    <source>
        <dbReference type="ARBA" id="ARBA00013855"/>
    </source>
</evidence>
<dbReference type="Gene3D" id="2.40.10.350">
    <property type="entry name" value="Rod shape-determining protein MreC, domain 2"/>
    <property type="match status" value="1"/>
</dbReference>
<evidence type="ECO:0000256" key="3">
    <source>
        <dbReference type="ARBA" id="ARBA00022960"/>
    </source>
</evidence>
<evidence type="ECO:0000259" key="6">
    <source>
        <dbReference type="Pfam" id="PF04085"/>
    </source>
</evidence>
<feature type="transmembrane region" description="Helical" evidence="5">
    <location>
        <begin position="9"/>
        <end position="30"/>
    </location>
</feature>
<dbReference type="GO" id="GO:0008360">
    <property type="term" value="P:regulation of cell shape"/>
    <property type="evidence" value="ECO:0007669"/>
    <property type="project" value="UniProtKB-KW"/>
</dbReference>
<dbReference type="InterPro" id="IPR042177">
    <property type="entry name" value="Cell/Rod_1"/>
</dbReference>
<dbReference type="GO" id="GO:0005886">
    <property type="term" value="C:plasma membrane"/>
    <property type="evidence" value="ECO:0007669"/>
    <property type="project" value="TreeGrafter"/>
</dbReference>